<evidence type="ECO:0000313" key="10">
    <source>
        <dbReference type="Proteomes" id="UP000260983"/>
    </source>
</evidence>
<comment type="similarity">
    <text evidence="2">Belongs to the SusD family.</text>
</comment>
<gene>
    <name evidence="9" type="ORF">DXB65_08660</name>
</gene>
<keyword evidence="5" id="KW-0998">Cell outer membrane</keyword>
<evidence type="ECO:0000313" key="9">
    <source>
        <dbReference type="EMBL" id="RGN36465.1"/>
    </source>
</evidence>
<dbReference type="InterPro" id="IPR012944">
    <property type="entry name" value="SusD_RagB_dom"/>
</dbReference>
<dbReference type="Proteomes" id="UP000260983">
    <property type="component" value="Unassembled WGS sequence"/>
</dbReference>
<evidence type="ECO:0000256" key="1">
    <source>
        <dbReference type="ARBA" id="ARBA00004442"/>
    </source>
</evidence>
<feature type="domain" description="SusD-like N-terminal" evidence="8">
    <location>
        <begin position="106"/>
        <end position="228"/>
    </location>
</feature>
<dbReference type="Gene3D" id="1.25.40.390">
    <property type="match status" value="1"/>
</dbReference>
<evidence type="ECO:0000256" key="5">
    <source>
        <dbReference type="ARBA" id="ARBA00023237"/>
    </source>
</evidence>
<evidence type="ECO:0000256" key="6">
    <source>
        <dbReference type="SAM" id="SignalP"/>
    </source>
</evidence>
<evidence type="ECO:0000259" key="8">
    <source>
        <dbReference type="Pfam" id="PF14322"/>
    </source>
</evidence>
<feature type="chain" id="PRO_5017560515" evidence="6">
    <location>
        <begin position="22"/>
        <end position="586"/>
    </location>
</feature>
<dbReference type="InterPro" id="IPR011990">
    <property type="entry name" value="TPR-like_helical_dom_sf"/>
</dbReference>
<feature type="domain" description="RagB/SusD" evidence="7">
    <location>
        <begin position="316"/>
        <end position="586"/>
    </location>
</feature>
<evidence type="ECO:0000256" key="3">
    <source>
        <dbReference type="ARBA" id="ARBA00022729"/>
    </source>
</evidence>
<dbReference type="InterPro" id="IPR033985">
    <property type="entry name" value="SusD-like_N"/>
</dbReference>
<dbReference type="GO" id="GO:0009279">
    <property type="term" value="C:cell outer membrane"/>
    <property type="evidence" value="ECO:0007669"/>
    <property type="project" value="UniProtKB-SubCell"/>
</dbReference>
<protein>
    <submittedName>
        <fullName evidence="9">RagB/SusD family nutrient uptake outer membrane protein</fullName>
    </submittedName>
</protein>
<name>A0A3E5BGC4_9BACE</name>
<evidence type="ECO:0000259" key="7">
    <source>
        <dbReference type="Pfam" id="PF07980"/>
    </source>
</evidence>
<dbReference type="AlphaFoldDB" id="A0A3E5BGC4"/>
<keyword evidence="4" id="KW-0472">Membrane</keyword>
<accession>A0A3E5BGC4</accession>
<comment type="subcellular location">
    <subcellularLocation>
        <location evidence="1">Cell outer membrane</location>
    </subcellularLocation>
</comment>
<organism evidence="9 10">
    <name type="scientific">Bacteroides oleiciplenus</name>
    <dbReference type="NCBI Taxonomy" id="626931"/>
    <lineage>
        <taxon>Bacteria</taxon>
        <taxon>Pseudomonadati</taxon>
        <taxon>Bacteroidota</taxon>
        <taxon>Bacteroidia</taxon>
        <taxon>Bacteroidales</taxon>
        <taxon>Bacteroidaceae</taxon>
        <taxon>Bacteroides</taxon>
    </lineage>
</organism>
<sequence>MKTIKYLLLSLVALIFVTACDDMLDKKPLTEVSEEDLWNDPALIQAYVNSRYNQIGHGWAAGMLSSCVDETDVVWGSVGCEPFIFGEMSSTNLGRLNGGWWRNDYRSWATVWSNISSCNIFLERIDNASFQDYNLKERLKAEVRFLRAFELNDLVIRWGGVPIITKSFTVDNVNEALSLTRATYKECVDFLVDELEQVALILPATYSGDDYGRATSVAALALKARILLYAASPLMNDNVKSPLVGYSTPEPDRWQKAAKAAQAAIDAAIAAKYHLYDSSSDPIENYKNIFLDATSANPEVLFARMGTSSSMGESISDFEQWNFPMGSGGWSGNCPLEELVEDFEVIENGVSIKFDWNNPMHASTPYTNRDPRFYASILYDGAPFQNRNIEAYYNVDESGNYLNSGGIDSKYGAESWNASSTGYNMRKFAHEEYVGYSNNYPFNRNWIWLRLGEQYLNLAEALYHTQDESGARNAVNVIRKRAGMPEITASGDDLLEAIKHERRIELVFEEHRYYDVRRWKEAEKYLDRPVHGIEIKRYPNGHKTYEISPLKQSVSGNRKFVEKLYWGAIPQSEIDKNPNIAQNPGY</sequence>
<reference evidence="9 10" key="1">
    <citation type="submission" date="2018-08" db="EMBL/GenBank/DDBJ databases">
        <title>A genome reference for cultivated species of the human gut microbiota.</title>
        <authorList>
            <person name="Zou Y."/>
            <person name="Xue W."/>
            <person name="Luo G."/>
        </authorList>
    </citation>
    <scope>NUCLEOTIDE SEQUENCE [LARGE SCALE GENOMIC DNA]</scope>
    <source>
        <strain evidence="9 10">OM05-15BH</strain>
    </source>
</reference>
<dbReference type="SUPFAM" id="SSF48452">
    <property type="entry name" value="TPR-like"/>
    <property type="match status" value="1"/>
</dbReference>
<dbReference type="Pfam" id="PF07980">
    <property type="entry name" value="SusD_RagB"/>
    <property type="match status" value="1"/>
</dbReference>
<dbReference type="Pfam" id="PF14322">
    <property type="entry name" value="SusD-like_3"/>
    <property type="match status" value="1"/>
</dbReference>
<evidence type="ECO:0000256" key="4">
    <source>
        <dbReference type="ARBA" id="ARBA00023136"/>
    </source>
</evidence>
<keyword evidence="3 6" id="KW-0732">Signal</keyword>
<comment type="caution">
    <text evidence="9">The sequence shown here is derived from an EMBL/GenBank/DDBJ whole genome shotgun (WGS) entry which is preliminary data.</text>
</comment>
<dbReference type="RefSeq" id="WP_117723960.1">
    <property type="nucleotide sequence ID" value="NZ_QSUL01000005.1"/>
</dbReference>
<evidence type="ECO:0000256" key="2">
    <source>
        <dbReference type="ARBA" id="ARBA00006275"/>
    </source>
</evidence>
<dbReference type="PROSITE" id="PS51257">
    <property type="entry name" value="PROKAR_LIPOPROTEIN"/>
    <property type="match status" value="1"/>
</dbReference>
<feature type="signal peptide" evidence="6">
    <location>
        <begin position="1"/>
        <end position="21"/>
    </location>
</feature>
<proteinExistence type="inferred from homology"/>
<dbReference type="EMBL" id="QSUL01000005">
    <property type="protein sequence ID" value="RGN36465.1"/>
    <property type="molecule type" value="Genomic_DNA"/>
</dbReference>